<evidence type="ECO:0000256" key="6">
    <source>
        <dbReference type="ARBA" id="ARBA00023186"/>
    </source>
</evidence>
<dbReference type="Gene3D" id="3.30.420.40">
    <property type="match status" value="2"/>
</dbReference>
<keyword evidence="5" id="KW-0346">Stress response</keyword>
<evidence type="ECO:0000256" key="8">
    <source>
        <dbReference type="SAM" id="MobiDB-lite"/>
    </source>
</evidence>
<dbReference type="Pfam" id="PF00012">
    <property type="entry name" value="HSP70"/>
    <property type="match status" value="2"/>
</dbReference>
<organism evidence="9 10">
    <name type="scientific">Mangrovactinospora gilvigrisea</name>
    <dbReference type="NCBI Taxonomy" id="1428644"/>
    <lineage>
        <taxon>Bacteria</taxon>
        <taxon>Bacillati</taxon>
        <taxon>Actinomycetota</taxon>
        <taxon>Actinomycetes</taxon>
        <taxon>Kitasatosporales</taxon>
        <taxon>Streptomycetaceae</taxon>
        <taxon>Mangrovactinospora</taxon>
    </lineage>
</organism>
<sequence>MARAVGIDLGTTYSAVAVTDRLGTPEILRNREGENITPSVVLFQGGSVVVGTQAKRSAATAPEHVVQFVKRRIGEPGVVYSADDGTDYRAEEISALILKRLKEDAELVLGEEVDRAVITVPAYFDDARRVATRDAGRIAGLEVLRVINEPTAAALAYGLDAEPGESPGTILVFDLGGGTFDVTVMRIEDGEFEVLATDGDRNLGGYDWDNALMSHLNTQFMEAGGPDLLEDDRATAELRDKAEIAKRTLSLAPQAVVALSADGHHEQLRITRETFEQITKHLLDQCEILAESVVRVGAGLDWSGIDKVLLVGGSTRMPMVVDLVARLSGKESERGVEQDEVVALGAALVALDEEVRGKEAERKATAQAAQAAPGADDTPTLTGTQDVSSNADASDTLDLPQTPVPLTKAAPGSGLARLTGGKVTGFKDVTSQALGVVATDEEDHTREYNVVVIPKNTTLPAKKSETLNTLYDNQTRLRVQVTEGEDDDLEYVAILGESTLEIPPHPKGAPLDITYSYDLDGIVHVEVRDVTEDRFLGEFEIERTANLADEEIGDAIGRVSRTEAL</sequence>
<dbReference type="InterPro" id="IPR018181">
    <property type="entry name" value="Heat_shock_70_CS"/>
</dbReference>
<dbReference type="PROSITE" id="PS01036">
    <property type="entry name" value="HSP70_3"/>
    <property type="match status" value="1"/>
</dbReference>
<feature type="compositionally biased region" description="Low complexity" evidence="8">
    <location>
        <begin position="365"/>
        <end position="379"/>
    </location>
</feature>
<dbReference type="AlphaFoldDB" id="A0A1J7BDB0"/>
<evidence type="ECO:0000256" key="2">
    <source>
        <dbReference type="ARBA" id="ARBA00022553"/>
    </source>
</evidence>
<protein>
    <submittedName>
        <fullName evidence="9">Molecular chaperone DnaK</fullName>
    </submittedName>
</protein>
<dbReference type="STRING" id="1428644.BIV57_15525"/>
<comment type="similarity">
    <text evidence="1 7">Belongs to the heat shock protein 70 family.</text>
</comment>
<dbReference type="InterPro" id="IPR013126">
    <property type="entry name" value="Hsp_70_fam"/>
</dbReference>
<evidence type="ECO:0000313" key="9">
    <source>
        <dbReference type="EMBL" id="OIV36565.1"/>
    </source>
</evidence>
<dbReference type="PRINTS" id="PR00301">
    <property type="entry name" value="HEATSHOCK70"/>
</dbReference>
<proteinExistence type="inferred from homology"/>
<evidence type="ECO:0000256" key="3">
    <source>
        <dbReference type="ARBA" id="ARBA00022741"/>
    </source>
</evidence>
<name>A0A1J7BDB0_9ACTN</name>
<keyword evidence="2" id="KW-0597">Phosphoprotein</keyword>
<dbReference type="GO" id="GO:0140662">
    <property type="term" value="F:ATP-dependent protein folding chaperone"/>
    <property type="evidence" value="ECO:0007669"/>
    <property type="project" value="InterPro"/>
</dbReference>
<dbReference type="Gene3D" id="2.60.34.10">
    <property type="entry name" value="Substrate Binding Domain Of DNAk, Chain A, domain 1"/>
    <property type="match status" value="1"/>
</dbReference>
<reference evidence="9 10" key="1">
    <citation type="submission" date="2016-10" db="EMBL/GenBank/DDBJ databases">
        <title>Genome sequence of Streptomyces gilvigriseus MUSC 26.</title>
        <authorList>
            <person name="Lee L.-H."/>
            <person name="Ser H.-L."/>
        </authorList>
    </citation>
    <scope>NUCLEOTIDE SEQUENCE [LARGE SCALE GENOMIC DNA]</scope>
    <source>
        <strain evidence="9 10">MUSC 26</strain>
    </source>
</reference>
<dbReference type="InterPro" id="IPR043129">
    <property type="entry name" value="ATPase_NBD"/>
</dbReference>
<dbReference type="GO" id="GO:0005524">
    <property type="term" value="F:ATP binding"/>
    <property type="evidence" value="ECO:0007669"/>
    <property type="project" value="UniProtKB-KW"/>
</dbReference>
<evidence type="ECO:0000256" key="5">
    <source>
        <dbReference type="ARBA" id="ARBA00023016"/>
    </source>
</evidence>
<dbReference type="PROSITE" id="PS00329">
    <property type="entry name" value="HSP70_2"/>
    <property type="match status" value="1"/>
</dbReference>
<keyword evidence="4 7" id="KW-0067">ATP-binding</keyword>
<keyword evidence="10" id="KW-1185">Reference proteome</keyword>
<evidence type="ECO:0000256" key="4">
    <source>
        <dbReference type="ARBA" id="ARBA00022840"/>
    </source>
</evidence>
<dbReference type="Proteomes" id="UP000243342">
    <property type="component" value="Unassembled WGS sequence"/>
</dbReference>
<dbReference type="SUPFAM" id="SSF53067">
    <property type="entry name" value="Actin-like ATPase domain"/>
    <property type="match status" value="2"/>
</dbReference>
<evidence type="ECO:0000256" key="1">
    <source>
        <dbReference type="ARBA" id="ARBA00007381"/>
    </source>
</evidence>
<dbReference type="SUPFAM" id="SSF100920">
    <property type="entry name" value="Heat shock protein 70kD (HSP70), peptide-binding domain"/>
    <property type="match status" value="1"/>
</dbReference>
<accession>A0A1J7BDB0</accession>
<feature type="region of interest" description="Disordered" evidence="8">
    <location>
        <begin position="360"/>
        <end position="414"/>
    </location>
</feature>
<dbReference type="Gene3D" id="3.90.640.10">
    <property type="entry name" value="Actin, Chain A, domain 4"/>
    <property type="match status" value="1"/>
</dbReference>
<dbReference type="FunFam" id="3.90.640.10:FF:000003">
    <property type="entry name" value="Molecular chaperone DnaK"/>
    <property type="match status" value="1"/>
</dbReference>
<keyword evidence="3 7" id="KW-0547">Nucleotide-binding</keyword>
<dbReference type="InterPro" id="IPR029047">
    <property type="entry name" value="HSP70_peptide-bd_sf"/>
</dbReference>
<comment type="caution">
    <text evidence="9">The sequence shown here is derived from an EMBL/GenBank/DDBJ whole genome shotgun (WGS) entry which is preliminary data.</text>
</comment>
<evidence type="ECO:0000313" key="10">
    <source>
        <dbReference type="Proteomes" id="UP000243342"/>
    </source>
</evidence>
<gene>
    <name evidence="9" type="ORF">BIV57_15525</name>
</gene>
<keyword evidence="6" id="KW-0143">Chaperone</keyword>
<evidence type="ECO:0000256" key="7">
    <source>
        <dbReference type="RuleBase" id="RU003322"/>
    </source>
</evidence>
<dbReference type="OrthoDB" id="9766019at2"/>
<dbReference type="RefSeq" id="WP_071657463.1">
    <property type="nucleotide sequence ID" value="NZ_MLCF01000085.1"/>
</dbReference>
<dbReference type="FunFam" id="3.30.420.40:FF:000071">
    <property type="entry name" value="Molecular chaperone DnaK"/>
    <property type="match status" value="1"/>
</dbReference>
<dbReference type="PROSITE" id="PS00297">
    <property type="entry name" value="HSP70_1"/>
    <property type="match status" value="1"/>
</dbReference>
<dbReference type="EMBL" id="MLCF01000085">
    <property type="protein sequence ID" value="OIV36565.1"/>
    <property type="molecule type" value="Genomic_DNA"/>
</dbReference>
<dbReference type="PANTHER" id="PTHR19375">
    <property type="entry name" value="HEAT SHOCK PROTEIN 70KDA"/>
    <property type="match status" value="1"/>
</dbReference>
<feature type="compositionally biased region" description="Polar residues" evidence="8">
    <location>
        <begin position="380"/>
        <end position="393"/>
    </location>
</feature>